<evidence type="ECO:0000256" key="1">
    <source>
        <dbReference type="SAM" id="MobiDB-lite"/>
    </source>
</evidence>
<reference evidence="3 4" key="1">
    <citation type="submission" date="2020-02" db="EMBL/GenBank/DDBJ databases">
        <title>Whole-genome analyses of novel actinobacteria.</title>
        <authorList>
            <person name="Sahin N."/>
        </authorList>
    </citation>
    <scope>NUCLEOTIDE SEQUENCE [LARGE SCALE GENOMIC DNA]</scope>
    <source>
        <strain evidence="3 4">A7024</strain>
    </source>
</reference>
<sequence>MHPLPHGYTNRTLGDGRSVRKTYAGPDAALRHRRERDALRRLTGRLPVPPVLDETDGTLTLGFLPGTHGQELIDAGHAAEVLTACGELLRRIHATGMIHGDYGPNNILLDPSDFTVTAVLDWEFAHPLPDPVEDLAWCEWIVRTHHPAHAAALPRFFTAYGPDLVPPWPARQAAMLAKCAWLRGFCERWEPGGAGVRLWEERAAITAEWRA</sequence>
<name>A0A6G4UAW2_9ACTN</name>
<keyword evidence="4" id="KW-1185">Reference proteome</keyword>
<feature type="domain" description="Aminoglycoside phosphotransferase" evidence="2">
    <location>
        <begin position="95"/>
        <end position="163"/>
    </location>
</feature>
<gene>
    <name evidence="3" type="ORF">G5C51_31085</name>
</gene>
<dbReference type="InterPro" id="IPR011009">
    <property type="entry name" value="Kinase-like_dom_sf"/>
</dbReference>
<protein>
    <submittedName>
        <fullName evidence="3">Phosphotransferase</fullName>
    </submittedName>
</protein>
<proteinExistence type="predicted"/>
<dbReference type="EMBL" id="JAAKZV010000197">
    <property type="protein sequence ID" value="NGN68331.1"/>
    <property type="molecule type" value="Genomic_DNA"/>
</dbReference>
<dbReference type="InterPro" id="IPR002575">
    <property type="entry name" value="Aminoglycoside_PTrfase"/>
</dbReference>
<comment type="caution">
    <text evidence="3">The sequence shown here is derived from an EMBL/GenBank/DDBJ whole genome shotgun (WGS) entry which is preliminary data.</text>
</comment>
<dbReference type="RefSeq" id="WP_165242180.1">
    <property type="nucleotide sequence ID" value="NZ_JAAKZV010000197.1"/>
</dbReference>
<dbReference type="AlphaFoldDB" id="A0A6G4UAW2"/>
<dbReference type="Pfam" id="PF01636">
    <property type="entry name" value="APH"/>
    <property type="match status" value="1"/>
</dbReference>
<evidence type="ECO:0000313" key="3">
    <source>
        <dbReference type="EMBL" id="NGN68331.1"/>
    </source>
</evidence>
<evidence type="ECO:0000313" key="4">
    <source>
        <dbReference type="Proteomes" id="UP000481583"/>
    </source>
</evidence>
<accession>A0A6G4UAW2</accession>
<keyword evidence="3" id="KW-0808">Transferase</keyword>
<dbReference type="SUPFAM" id="SSF56112">
    <property type="entry name" value="Protein kinase-like (PK-like)"/>
    <property type="match status" value="1"/>
</dbReference>
<dbReference type="Gene3D" id="3.90.1200.10">
    <property type="match status" value="1"/>
</dbReference>
<dbReference type="GO" id="GO:0016740">
    <property type="term" value="F:transferase activity"/>
    <property type="evidence" value="ECO:0007669"/>
    <property type="project" value="UniProtKB-KW"/>
</dbReference>
<dbReference type="Proteomes" id="UP000481583">
    <property type="component" value="Unassembled WGS sequence"/>
</dbReference>
<feature type="region of interest" description="Disordered" evidence="1">
    <location>
        <begin position="1"/>
        <end position="26"/>
    </location>
</feature>
<evidence type="ECO:0000259" key="2">
    <source>
        <dbReference type="Pfam" id="PF01636"/>
    </source>
</evidence>
<organism evidence="3 4">
    <name type="scientific">Streptomyces coryli</name>
    <dbReference type="NCBI Taxonomy" id="1128680"/>
    <lineage>
        <taxon>Bacteria</taxon>
        <taxon>Bacillati</taxon>
        <taxon>Actinomycetota</taxon>
        <taxon>Actinomycetes</taxon>
        <taxon>Kitasatosporales</taxon>
        <taxon>Streptomycetaceae</taxon>
        <taxon>Streptomyces</taxon>
    </lineage>
</organism>